<dbReference type="InterPro" id="IPR011008">
    <property type="entry name" value="Dimeric_a/b-barrel"/>
</dbReference>
<protein>
    <submittedName>
        <fullName evidence="2">Unannotated protein</fullName>
    </submittedName>
</protein>
<organism evidence="2">
    <name type="scientific">freshwater metagenome</name>
    <dbReference type="NCBI Taxonomy" id="449393"/>
    <lineage>
        <taxon>unclassified sequences</taxon>
        <taxon>metagenomes</taxon>
        <taxon>ecological metagenomes</taxon>
    </lineage>
</organism>
<dbReference type="EMBL" id="CAEZXM010000137">
    <property type="protein sequence ID" value="CAB4692502.1"/>
    <property type="molecule type" value="Genomic_DNA"/>
</dbReference>
<dbReference type="Pfam" id="PF07876">
    <property type="entry name" value="Dabb"/>
    <property type="match status" value="1"/>
</dbReference>
<accession>A0A6J6P2H6</accession>
<dbReference type="Gene3D" id="3.30.70.100">
    <property type="match status" value="1"/>
</dbReference>
<sequence>MITHVVSFRWKPETTAEQIVLIKQALDTLPAAIADIVSYQCGPDVGAHGPANFDFAIVATFENIDGWRTYDAHPEHDRVRSETVRPWIAERAAVQFES</sequence>
<dbReference type="PROSITE" id="PS51502">
    <property type="entry name" value="S_R_A_B_BARREL"/>
    <property type="match status" value="1"/>
</dbReference>
<proteinExistence type="predicted"/>
<evidence type="ECO:0000313" key="2">
    <source>
        <dbReference type="EMBL" id="CAB4692502.1"/>
    </source>
</evidence>
<dbReference type="InterPro" id="IPR013097">
    <property type="entry name" value="Dabb"/>
</dbReference>
<name>A0A6J6P2H6_9ZZZZ</name>
<dbReference type="SMART" id="SM00886">
    <property type="entry name" value="Dabb"/>
    <property type="match status" value="1"/>
</dbReference>
<dbReference type="AlphaFoldDB" id="A0A6J6P2H6"/>
<reference evidence="2" key="1">
    <citation type="submission" date="2020-05" db="EMBL/GenBank/DDBJ databases">
        <authorList>
            <person name="Chiriac C."/>
            <person name="Salcher M."/>
            <person name="Ghai R."/>
            <person name="Kavagutti S V."/>
        </authorList>
    </citation>
    <scope>NUCLEOTIDE SEQUENCE</scope>
</reference>
<dbReference type="SUPFAM" id="SSF54909">
    <property type="entry name" value="Dimeric alpha+beta barrel"/>
    <property type="match status" value="1"/>
</dbReference>
<evidence type="ECO:0000259" key="1">
    <source>
        <dbReference type="PROSITE" id="PS51502"/>
    </source>
</evidence>
<gene>
    <name evidence="2" type="ORF">UFOPK2366_00837</name>
</gene>
<feature type="domain" description="Stress-response A/B barrel" evidence="1">
    <location>
        <begin position="2"/>
        <end position="96"/>
    </location>
</feature>